<keyword evidence="6" id="KW-1133">Transmembrane helix</keyword>
<sequence length="647" mass="70453">MKKILNNINLPAKFMLLAFFALILFAVPTALFIDEGNQQVSAKELELQGIPVEKQMLVLLNLMQRHRAEAAIAIAQNTPDAPARLALKEQINVLSDAIQGTLRSSASESAALQSFSRLTGLWRQLQTDIDNRNLTLATSLTHHAQLIRTLLDTNMQVVDFYGLSLDPDLNTYQFIISTFNRLPELTETLGQIRARGTSLLASKEGINDSDYARMEFQILNGRNALRLYNDNLLKSFETDHSLRTKFSTRTSNAFKQTDEALKMAEAVFVNRSLNNLKPTEFVAVFTNAINQYSTFANEAADELDNMLSAQISEHRYNQYELLGVLATIMLIVVTLAIYIIRSITDPLRDVAHVAREVASGNLTSQVQVNGTNEMAALIHSLMQMRHRLSELVADIKNNATTIATSSEEIAQGNGDLSARTEEQAASLAQTAASMEQLSSIILQNADNTRHAAGMASSATDAALLGGEAMESVLESMQKISSSAGQIEEIIRVIDSIAFQTNILALNAAVEAARAGEHGKGFAVVAAEVRALAQRSASAAKEVKQLITHSVENARQGISMAQDAGDKVKQSVSAIEQTAQLVNDIASSSQEQSAGVAQINIAVNQMDQVTQQNAVLVEQSASSADELAARANQLRELVAVFRTEENRL</sequence>
<evidence type="ECO:0000256" key="6">
    <source>
        <dbReference type="SAM" id="Phobius"/>
    </source>
</evidence>
<comment type="similarity">
    <text evidence="4">Belongs to the methyl-accepting chemotaxis (MCP) protein family.</text>
</comment>
<evidence type="ECO:0000256" key="2">
    <source>
        <dbReference type="ARBA" id="ARBA00022500"/>
    </source>
</evidence>
<evidence type="ECO:0000256" key="1">
    <source>
        <dbReference type="ARBA" id="ARBA00022481"/>
    </source>
</evidence>
<dbReference type="InterPro" id="IPR004090">
    <property type="entry name" value="Chemotax_Me-accpt_rcpt"/>
</dbReference>
<dbReference type="InterPro" id="IPR004089">
    <property type="entry name" value="MCPsignal_dom"/>
</dbReference>
<feature type="transmembrane region" description="Helical" evidence="6">
    <location>
        <begin position="321"/>
        <end position="340"/>
    </location>
</feature>
<evidence type="ECO:0000313" key="10">
    <source>
        <dbReference type="Proteomes" id="UP000677515"/>
    </source>
</evidence>
<dbReference type="PANTHER" id="PTHR43531">
    <property type="entry name" value="PROTEIN ICFG"/>
    <property type="match status" value="1"/>
</dbReference>
<dbReference type="SUPFAM" id="SSF58104">
    <property type="entry name" value="Methyl-accepting chemotaxis protein (MCP) signaling domain"/>
    <property type="match status" value="1"/>
</dbReference>
<keyword evidence="3 5" id="KW-0807">Transducer</keyword>
<dbReference type="EMBL" id="AP024329">
    <property type="protein sequence ID" value="BCQ35392.1"/>
    <property type="molecule type" value="Genomic_DNA"/>
</dbReference>
<keyword evidence="10" id="KW-1185">Reference proteome</keyword>
<dbReference type="CDD" id="cd06225">
    <property type="entry name" value="HAMP"/>
    <property type="match status" value="1"/>
</dbReference>
<dbReference type="Pfam" id="PF00015">
    <property type="entry name" value="MCPsignal"/>
    <property type="match status" value="1"/>
</dbReference>
<keyword evidence="1" id="KW-0488">Methylation</keyword>
<keyword evidence="6" id="KW-0472">Membrane</keyword>
<dbReference type="InterPro" id="IPR051310">
    <property type="entry name" value="MCP_chemotaxis"/>
</dbReference>
<reference evidence="9 10" key="1">
    <citation type="submission" date="2021-01" db="EMBL/GenBank/DDBJ databases">
        <title>Complete genome sequence of Erwinia rhapontici MAFF 311153.</title>
        <authorList>
            <person name="Morohoshi T."/>
            <person name="Someya N."/>
        </authorList>
    </citation>
    <scope>NUCLEOTIDE SEQUENCE [LARGE SCALE GENOMIC DNA]</scope>
    <source>
        <strain evidence="9 10">MAFF 311153</strain>
    </source>
</reference>
<gene>
    <name evidence="9" type="ORF">ERHA53_27350</name>
</gene>
<dbReference type="RefSeq" id="WP_212812879.1">
    <property type="nucleotide sequence ID" value="NZ_AP024329.1"/>
</dbReference>
<feature type="domain" description="HAMP" evidence="8">
    <location>
        <begin position="341"/>
        <end position="393"/>
    </location>
</feature>
<dbReference type="PROSITE" id="PS50885">
    <property type="entry name" value="HAMP"/>
    <property type="match status" value="1"/>
</dbReference>
<dbReference type="PRINTS" id="PR00260">
    <property type="entry name" value="CHEMTRNSDUCR"/>
</dbReference>
<proteinExistence type="inferred from homology"/>
<dbReference type="CDD" id="cd11386">
    <property type="entry name" value="MCP_signal"/>
    <property type="match status" value="1"/>
</dbReference>
<organism evidence="9 10">
    <name type="scientific">Erwinia rhapontici</name>
    <name type="common">Pectobacterium rhapontici</name>
    <dbReference type="NCBI Taxonomy" id="55212"/>
    <lineage>
        <taxon>Bacteria</taxon>
        <taxon>Pseudomonadati</taxon>
        <taxon>Pseudomonadota</taxon>
        <taxon>Gammaproteobacteria</taxon>
        <taxon>Enterobacterales</taxon>
        <taxon>Erwiniaceae</taxon>
        <taxon>Erwinia</taxon>
    </lineage>
</organism>
<evidence type="ECO:0000256" key="4">
    <source>
        <dbReference type="ARBA" id="ARBA00029447"/>
    </source>
</evidence>
<evidence type="ECO:0008006" key="11">
    <source>
        <dbReference type="Google" id="ProtNLM"/>
    </source>
</evidence>
<protein>
    <recommendedName>
        <fullName evidence="11">Methyl-accepting chemotaxis protein</fullName>
    </recommendedName>
</protein>
<dbReference type="Pfam" id="PF00672">
    <property type="entry name" value="HAMP"/>
    <property type="match status" value="1"/>
</dbReference>
<evidence type="ECO:0000259" key="7">
    <source>
        <dbReference type="PROSITE" id="PS50111"/>
    </source>
</evidence>
<evidence type="ECO:0000313" key="9">
    <source>
        <dbReference type="EMBL" id="BCQ35392.1"/>
    </source>
</evidence>
<dbReference type="PROSITE" id="PS50111">
    <property type="entry name" value="CHEMOTAXIS_TRANSDUC_2"/>
    <property type="match status" value="1"/>
</dbReference>
<evidence type="ECO:0000259" key="8">
    <source>
        <dbReference type="PROSITE" id="PS50885"/>
    </source>
</evidence>
<evidence type="ECO:0000256" key="3">
    <source>
        <dbReference type="ARBA" id="ARBA00023224"/>
    </source>
</evidence>
<keyword evidence="6" id="KW-0812">Transmembrane</keyword>
<dbReference type="Gene3D" id="1.10.287.950">
    <property type="entry name" value="Methyl-accepting chemotaxis protein"/>
    <property type="match status" value="1"/>
</dbReference>
<dbReference type="SMART" id="SM00283">
    <property type="entry name" value="MA"/>
    <property type="match status" value="1"/>
</dbReference>
<name>A0ABN6DQL8_ERWRD</name>
<feature type="domain" description="Methyl-accepting transducer" evidence="7">
    <location>
        <begin position="398"/>
        <end position="627"/>
    </location>
</feature>
<accession>A0ABN6DQL8</accession>
<dbReference type="Proteomes" id="UP000677515">
    <property type="component" value="Chromosome"/>
</dbReference>
<keyword evidence="2" id="KW-0145">Chemotaxis</keyword>
<dbReference type="PANTHER" id="PTHR43531:SF14">
    <property type="entry name" value="METHYL-ACCEPTING CHEMOTAXIS PROTEIN I-RELATED"/>
    <property type="match status" value="1"/>
</dbReference>
<dbReference type="SMART" id="SM00304">
    <property type="entry name" value="HAMP"/>
    <property type="match status" value="1"/>
</dbReference>
<evidence type="ECO:0000256" key="5">
    <source>
        <dbReference type="PROSITE-ProRule" id="PRU00284"/>
    </source>
</evidence>
<dbReference type="InterPro" id="IPR003660">
    <property type="entry name" value="HAMP_dom"/>
</dbReference>